<reference evidence="4 5" key="1">
    <citation type="journal article" date="2017" name="Plant Biotechnol. J.">
        <title>A comprehensive draft genome sequence for lupin (Lupinus angustifolius), an emerging health food: insights into plant-microbe interactions and legume evolution.</title>
        <authorList>
            <person name="Hane J.K."/>
            <person name="Ming Y."/>
            <person name="Kamphuis L.G."/>
            <person name="Nelson M.N."/>
            <person name="Garg G."/>
            <person name="Atkins C.A."/>
            <person name="Bayer P.E."/>
            <person name="Bravo A."/>
            <person name="Bringans S."/>
            <person name="Cannon S."/>
            <person name="Edwards D."/>
            <person name="Foley R."/>
            <person name="Gao L.L."/>
            <person name="Harrison M.J."/>
            <person name="Huang W."/>
            <person name="Hurgobin B."/>
            <person name="Li S."/>
            <person name="Liu C.W."/>
            <person name="McGrath A."/>
            <person name="Morahan G."/>
            <person name="Murray J."/>
            <person name="Weller J."/>
            <person name="Jian J."/>
            <person name="Singh K.B."/>
        </authorList>
    </citation>
    <scope>NUCLEOTIDE SEQUENCE [LARGE SCALE GENOMIC DNA]</scope>
    <source>
        <strain evidence="5">cv. Tanjil</strain>
        <tissue evidence="4">Whole plant</tissue>
    </source>
</reference>
<evidence type="ECO:0000313" key="4">
    <source>
        <dbReference type="EMBL" id="OIW18334.1"/>
    </source>
</evidence>
<dbReference type="PANTHER" id="PTHR24320">
    <property type="entry name" value="RETINOL DEHYDROGENASE"/>
    <property type="match status" value="1"/>
</dbReference>
<gene>
    <name evidence="4" type="ORF">TanjilG_31474</name>
</gene>
<sequence length="329" mass="35962">MKATLRYLAGITGPSGFGSNSTAEHVTQHCFSLLPSNLTALITGASSGIGAETARVLAKRGVRVVIGGRDLKKANEVRENILKENPEAEILLLEIDLSSFASIQIFCSEFLALELPLNILINNAGIYSPNLEFSEEKIEMTFATNYLGHFLLTNMLLEKMIDTAKDTGIQGRIINVSSEVHSWVRGADSFHFNDMVTGKNYNGTHAYAQSKLANILHVKEMARQLKARNARVTINAVHPGIVKTEIIRARKGLITESVFFIASKFLKSTSQGASTTCYVALSPQTKGVSGKYFTDCNESNCSGLANDELEAQKLWNNTHALLHKQLSQA</sequence>
<dbReference type="InterPro" id="IPR002347">
    <property type="entry name" value="SDR_fam"/>
</dbReference>
<proteinExistence type="inferred from homology"/>
<dbReference type="PANTHER" id="PTHR24320:SF198">
    <property type="entry name" value="NAD(P)-BINDING ROSSMANN-FOLD SUPERFAMILY PROTEIN"/>
    <property type="match status" value="1"/>
</dbReference>
<dbReference type="STRING" id="3871.A0A4P1RU75"/>
<dbReference type="OrthoDB" id="191139at2759"/>
<dbReference type="Gene3D" id="3.40.50.720">
    <property type="entry name" value="NAD(P)-binding Rossmann-like Domain"/>
    <property type="match status" value="1"/>
</dbReference>
<name>A0A4P1RU75_LUPAN</name>
<organism evidence="4 5">
    <name type="scientific">Lupinus angustifolius</name>
    <name type="common">Narrow-leaved blue lupine</name>
    <dbReference type="NCBI Taxonomy" id="3871"/>
    <lineage>
        <taxon>Eukaryota</taxon>
        <taxon>Viridiplantae</taxon>
        <taxon>Streptophyta</taxon>
        <taxon>Embryophyta</taxon>
        <taxon>Tracheophyta</taxon>
        <taxon>Spermatophyta</taxon>
        <taxon>Magnoliopsida</taxon>
        <taxon>eudicotyledons</taxon>
        <taxon>Gunneridae</taxon>
        <taxon>Pentapetalae</taxon>
        <taxon>rosids</taxon>
        <taxon>fabids</taxon>
        <taxon>Fabales</taxon>
        <taxon>Fabaceae</taxon>
        <taxon>Papilionoideae</taxon>
        <taxon>50 kb inversion clade</taxon>
        <taxon>genistoids sensu lato</taxon>
        <taxon>core genistoids</taxon>
        <taxon>Genisteae</taxon>
        <taxon>Lupinus</taxon>
    </lineage>
</organism>
<protein>
    <submittedName>
        <fullName evidence="4">Uncharacterized protein</fullName>
    </submittedName>
</protein>
<comment type="similarity">
    <text evidence="1 3">Belongs to the short-chain dehydrogenases/reductases (SDR) family.</text>
</comment>
<dbReference type="PRINTS" id="PR00080">
    <property type="entry name" value="SDRFAMILY"/>
</dbReference>
<keyword evidence="5" id="KW-1185">Reference proteome</keyword>
<accession>A0A4P1RU75</accession>
<dbReference type="Pfam" id="PF00106">
    <property type="entry name" value="adh_short"/>
    <property type="match status" value="2"/>
</dbReference>
<dbReference type="KEGG" id="lang:109357605"/>
<evidence type="ECO:0000313" key="5">
    <source>
        <dbReference type="Proteomes" id="UP000188354"/>
    </source>
</evidence>
<evidence type="ECO:0000256" key="1">
    <source>
        <dbReference type="ARBA" id="ARBA00006484"/>
    </source>
</evidence>
<evidence type="ECO:0000256" key="2">
    <source>
        <dbReference type="ARBA" id="ARBA00023002"/>
    </source>
</evidence>
<keyword evidence="2" id="KW-0560">Oxidoreductase</keyword>
<dbReference type="AlphaFoldDB" id="A0A4P1RU75"/>
<dbReference type="Proteomes" id="UP000188354">
    <property type="component" value="Chromosome LG01"/>
</dbReference>
<dbReference type="GO" id="GO:0016491">
    <property type="term" value="F:oxidoreductase activity"/>
    <property type="evidence" value="ECO:0007669"/>
    <property type="project" value="UniProtKB-KW"/>
</dbReference>
<dbReference type="EMBL" id="CM007361">
    <property type="protein sequence ID" value="OIW18334.1"/>
    <property type="molecule type" value="Genomic_DNA"/>
</dbReference>
<dbReference type="InterPro" id="IPR036291">
    <property type="entry name" value="NAD(P)-bd_dom_sf"/>
</dbReference>
<dbReference type="CDD" id="cd05327">
    <property type="entry name" value="retinol-DH_like_SDR_c_like"/>
    <property type="match status" value="1"/>
</dbReference>
<dbReference type="Gramene" id="OIW18334">
    <property type="protein sequence ID" value="OIW18334"/>
    <property type="gene ID" value="TanjilG_31474"/>
</dbReference>
<dbReference type="PRINTS" id="PR00081">
    <property type="entry name" value="GDHRDH"/>
</dbReference>
<dbReference type="SUPFAM" id="SSF51735">
    <property type="entry name" value="NAD(P)-binding Rossmann-fold domains"/>
    <property type="match status" value="1"/>
</dbReference>
<evidence type="ECO:0000256" key="3">
    <source>
        <dbReference type="RuleBase" id="RU000363"/>
    </source>
</evidence>